<accession>A0A086J2T6</accession>
<reference evidence="12" key="2">
    <citation type="submission" date="2012-10" db="EMBL/GenBank/DDBJ databases">
        <authorList>
            <consortium name="The Broad Institute Genome Sequencing Platform"/>
            <consortium name="The Broad Institute Genome Sequencing Center for Infectious Disease"/>
            <person name="Cuomo C."/>
            <person name="Troemel E."/>
            <person name="Walker B."/>
            <person name="Young S.K."/>
            <person name="Zeng Q."/>
            <person name="Gargeya S."/>
            <person name="Fitzgerald M."/>
            <person name="Haas B."/>
            <person name="Abouelleil A."/>
            <person name="Alvarado L."/>
            <person name="Arachchi H.M."/>
            <person name="Berlin A.M."/>
            <person name="Chapman S.B."/>
            <person name="Goldberg J."/>
            <person name="Griggs A."/>
            <person name="Gujja S."/>
            <person name="Hansen M."/>
            <person name="Howarth C."/>
            <person name="Imamovic A."/>
            <person name="Larimer J."/>
            <person name="McCowan C."/>
            <person name="Murphy C."/>
            <person name="Neiman D."/>
            <person name="Pearson M."/>
            <person name="Priest M."/>
            <person name="Roberts A."/>
            <person name="Saif S."/>
            <person name="Shea T."/>
            <person name="Sisk P."/>
            <person name="Sykes S."/>
            <person name="Wortman J."/>
            <person name="Nusbaum C."/>
            <person name="Birren B."/>
        </authorList>
    </citation>
    <scope>NUCLEOTIDE SEQUENCE</scope>
    <source>
        <strain evidence="12">ERTm6</strain>
    </source>
</reference>
<dbReference type="EMBL" id="JH604633">
    <property type="protein sequence ID" value="EHY66871.1"/>
    <property type="molecule type" value="Genomic_DNA"/>
</dbReference>
<keyword evidence="5 8" id="KW-0560">Oxidoreductase</keyword>
<evidence type="ECO:0000256" key="1">
    <source>
        <dbReference type="ARBA" id="ARBA00008714"/>
    </source>
</evidence>
<keyword evidence="13" id="KW-1185">Reference proteome</keyword>
<keyword evidence="3 7" id="KW-0479">Metal-binding</keyword>
<dbReference type="Pfam" id="PF00081">
    <property type="entry name" value="Sod_Fe_N"/>
    <property type="match status" value="1"/>
</dbReference>
<dbReference type="Proteomes" id="UP000005622">
    <property type="component" value="Unassembled WGS sequence"/>
</dbReference>
<comment type="catalytic activity">
    <reaction evidence="6 8">
        <text>2 superoxide + 2 H(+) = H2O2 + O2</text>
        <dbReference type="Rhea" id="RHEA:20696"/>
        <dbReference type="ChEBI" id="CHEBI:15378"/>
        <dbReference type="ChEBI" id="CHEBI:15379"/>
        <dbReference type="ChEBI" id="CHEBI:16240"/>
        <dbReference type="ChEBI" id="CHEBI:18421"/>
        <dbReference type="EC" id="1.15.1.1"/>
    </reaction>
</comment>
<dbReference type="EC" id="1.15.1.1" evidence="2 8"/>
<dbReference type="InterPro" id="IPR036314">
    <property type="entry name" value="SOD_C_sf"/>
</dbReference>
<dbReference type="AlphaFoldDB" id="H8ZA90"/>
<dbReference type="PIRSF" id="PIRSF000349">
    <property type="entry name" value="SODismutase"/>
    <property type="match status" value="1"/>
</dbReference>
<evidence type="ECO:0000259" key="10">
    <source>
        <dbReference type="Pfam" id="PF02777"/>
    </source>
</evidence>
<reference evidence="12 13" key="3">
    <citation type="journal article" date="2014" name="Genome Announc.">
        <title>Genome Sequence of the Microsporidian Species Nematocida sp1 Strain ERTm6 (ATCC PRA-372).</title>
        <authorList>
            <person name="Bakowski M.A."/>
            <person name="Priest M."/>
            <person name="Young S."/>
            <person name="Cuomo C.A."/>
            <person name="Troemel E.R."/>
        </authorList>
    </citation>
    <scope>NUCLEOTIDE SEQUENCE [LARGE SCALE GENOMIC DNA]</scope>
    <source>
        <strain evidence="12 13">ERTm6</strain>
    </source>
</reference>
<dbReference type="PANTHER" id="PTHR11404">
    <property type="entry name" value="SUPEROXIDE DISMUTASE 2"/>
    <property type="match status" value="1"/>
</dbReference>
<sequence length="206" mass="24507">MHIEFTQYREAMPSMVQLPRLNYTYEEVSHIMIPEMLDMHYTKLHQGYIDRYNKAQSVMQMTQLIYTPEKEEEKALLFNLGGYLNHALFWKSFSPAEEAHVPSDRLSTLIGNSFPKGLCQEMVEILPKIRGSGWIWLTYCRTTELLQLETTMNQDFPSTPILLNIDLWEHSYMMQYKIDKVEYIRAMYSALNWKYASERLERILNE</sequence>
<gene>
    <name evidence="11" type="ORF">NERG_00511</name>
    <name evidence="12" type="ORF">NESG_00600</name>
</gene>
<dbReference type="OrthoDB" id="239262at2759"/>
<dbReference type="Gene3D" id="1.10.287.990">
    <property type="entry name" value="Fe,Mn superoxide dismutase (SOD) domain"/>
    <property type="match status" value="1"/>
</dbReference>
<dbReference type="InterPro" id="IPR001189">
    <property type="entry name" value="Mn/Fe_SOD"/>
</dbReference>
<evidence type="ECO:0000313" key="11">
    <source>
        <dbReference type="EMBL" id="EHY66871.1"/>
    </source>
</evidence>
<dbReference type="Proteomes" id="UP000054524">
    <property type="component" value="Unassembled WGS sequence"/>
</dbReference>
<dbReference type="EMBL" id="AKIJ01000002">
    <property type="protein sequence ID" value="KFG26454.1"/>
    <property type="molecule type" value="Genomic_DNA"/>
</dbReference>
<feature type="domain" description="Manganese/iron superoxide dismutase C-terminal" evidence="10">
    <location>
        <begin position="116"/>
        <end position="199"/>
    </location>
</feature>
<dbReference type="Gene3D" id="3.55.40.20">
    <property type="entry name" value="Iron/manganese superoxide dismutase, C-terminal domain"/>
    <property type="match status" value="1"/>
</dbReference>
<feature type="binding site" evidence="7">
    <location>
        <position position="166"/>
    </location>
    <ligand>
        <name>Mn(2+)</name>
        <dbReference type="ChEBI" id="CHEBI:29035"/>
    </ligand>
</feature>
<evidence type="ECO:0000256" key="6">
    <source>
        <dbReference type="ARBA" id="ARBA00049204"/>
    </source>
</evidence>
<reference evidence="11" key="1">
    <citation type="submission" date="2011-03" db="EMBL/GenBank/DDBJ databases">
        <title>The Genome Sequence of Nematocida sp1 strain ERTm2.</title>
        <authorList>
            <consortium name="The Broad Institute Genome Sequencing Platform"/>
            <consortium name="The Broad Institute Genome Sequencing Center for Infectious Disease"/>
            <person name="Cuomo C."/>
            <person name="Troemel E."/>
            <person name="Young S.K."/>
            <person name="Zeng Q."/>
            <person name="Gargeya S."/>
            <person name="Fitzgerald M."/>
            <person name="Haas B."/>
            <person name="Abouelleil A."/>
            <person name="Alvarado L."/>
            <person name="Arachchi H.M."/>
            <person name="Berlin A."/>
            <person name="Brown A."/>
            <person name="Chapman S.B."/>
            <person name="Chen Z."/>
            <person name="Dunbar C."/>
            <person name="Freedman E."/>
            <person name="Gearin G."/>
            <person name="Gellesch M."/>
            <person name="Goldberg J."/>
            <person name="Griggs A."/>
            <person name="Gujja S."/>
            <person name="Heilman E.R."/>
            <person name="Heiman D."/>
            <person name="Howarth C."/>
            <person name="Larson L."/>
            <person name="Lui A."/>
            <person name="MacDonald P.J.P."/>
            <person name="Mehta T."/>
            <person name="Montmayeur A."/>
            <person name="Murphy C."/>
            <person name="Neiman D."/>
            <person name="Pearson M."/>
            <person name="Priest M."/>
            <person name="Roberts A."/>
            <person name="Saif S."/>
            <person name="Shea T."/>
            <person name="Shenoy N."/>
            <person name="Sisk P."/>
            <person name="Stolte C."/>
            <person name="Sykes S."/>
            <person name="White J."/>
            <person name="Yandava C."/>
            <person name="Wortman J."/>
            <person name="Nusbaum C."/>
            <person name="Birren B."/>
        </authorList>
    </citation>
    <scope>NUCLEOTIDE SEQUENCE</scope>
    <source>
        <strain evidence="11">ERTm2</strain>
    </source>
</reference>
<organism evidence="11">
    <name type="scientific">Nematocida ausubeli (strain ATCC PRA-371 / ERTm2)</name>
    <name type="common">Nematode killer fungus</name>
    <dbReference type="NCBI Taxonomy" id="1913371"/>
    <lineage>
        <taxon>Eukaryota</taxon>
        <taxon>Fungi</taxon>
        <taxon>Fungi incertae sedis</taxon>
        <taxon>Microsporidia</taxon>
        <taxon>Nematocida</taxon>
    </lineage>
</organism>
<name>H8ZA90_NEMA1</name>
<comment type="similarity">
    <text evidence="1 8">Belongs to the iron/manganese superoxide dismutase family.</text>
</comment>
<evidence type="ECO:0000256" key="2">
    <source>
        <dbReference type="ARBA" id="ARBA00012682"/>
    </source>
</evidence>
<feature type="binding site" evidence="7">
    <location>
        <position position="86"/>
    </location>
    <ligand>
        <name>Mn(2+)</name>
        <dbReference type="ChEBI" id="CHEBI:29035"/>
    </ligand>
</feature>
<dbReference type="STRING" id="944018.H8ZA90"/>
<dbReference type="InterPro" id="IPR019831">
    <property type="entry name" value="Mn/Fe_SOD_N"/>
</dbReference>
<comment type="function">
    <text evidence="8">Destroys radicals which are normally produced within the cells and which are toxic to biological systems.</text>
</comment>
<evidence type="ECO:0000256" key="7">
    <source>
        <dbReference type="PIRSR" id="PIRSR000349-1"/>
    </source>
</evidence>
<dbReference type="SUPFAM" id="SSF54719">
    <property type="entry name" value="Fe,Mn superoxide dismutase (SOD), C-terminal domain"/>
    <property type="match status" value="1"/>
</dbReference>
<evidence type="ECO:0000313" key="13">
    <source>
        <dbReference type="Proteomes" id="UP000054524"/>
    </source>
</evidence>
<dbReference type="PANTHER" id="PTHR11404:SF6">
    <property type="entry name" value="SUPEROXIDE DISMUTASE [MN], MITOCHONDRIAL"/>
    <property type="match status" value="1"/>
</dbReference>
<proteinExistence type="inferred from homology"/>
<dbReference type="PRINTS" id="PR01703">
    <property type="entry name" value="MNSODISMTASE"/>
</dbReference>
<accession>H8ZA90</accession>
<evidence type="ECO:0000313" key="12">
    <source>
        <dbReference type="EMBL" id="KFG26454.1"/>
    </source>
</evidence>
<evidence type="ECO:0000256" key="4">
    <source>
        <dbReference type="ARBA" id="ARBA00022862"/>
    </source>
</evidence>
<evidence type="ECO:0000256" key="5">
    <source>
        <dbReference type="ARBA" id="ARBA00023002"/>
    </source>
</evidence>
<evidence type="ECO:0000259" key="9">
    <source>
        <dbReference type="Pfam" id="PF00081"/>
    </source>
</evidence>
<keyword evidence="4" id="KW-0049">Antioxidant</keyword>
<dbReference type="GO" id="GO:0046872">
    <property type="term" value="F:metal ion binding"/>
    <property type="evidence" value="ECO:0007669"/>
    <property type="project" value="UniProtKB-KW"/>
</dbReference>
<dbReference type="Pfam" id="PF02777">
    <property type="entry name" value="Sod_Fe_C"/>
    <property type="match status" value="1"/>
</dbReference>
<feature type="binding site" evidence="7">
    <location>
        <position position="170"/>
    </location>
    <ligand>
        <name>Mn(2+)</name>
        <dbReference type="ChEBI" id="CHEBI:29035"/>
    </ligand>
</feature>
<dbReference type="GO" id="GO:0004784">
    <property type="term" value="F:superoxide dismutase activity"/>
    <property type="evidence" value="ECO:0007669"/>
    <property type="project" value="UniProtKB-EC"/>
</dbReference>
<feature type="domain" description="Manganese/iron superoxide dismutase N-terminal" evidence="9">
    <location>
        <begin position="17"/>
        <end position="94"/>
    </location>
</feature>
<dbReference type="SUPFAM" id="SSF46609">
    <property type="entry name" value="Fe,Mn superoxide dismutase (SOD), N-terminal domain"/>
    <property type="match status" value="1"/>
</dbReference>
<dbReference type="InterPro" id="IPR050265">
    <property type="entry name" value="Fe/Mn_Superoxide_Dismutase"/>
</dbReference>
<evidence type="ECO:0000256" key="8">
    <source>
        <dbReference type="RuleBase" id="RU000414"/>
    </source>
</evidence>
<dbReference type="HOGENOM" id="CLU_031625_2_1_1"/>
<feature type="binding site" evidence="7">
    <location>
        <position position="40"/>
    </location>
    <ligand>
        <name>Mn(2+)</name>
        <dbReference type="ChEBI" id="CHEBI:29035"/>
    </ligand>
</feature>
<evidence type="ECO:0000256" key="3">
    <source>
        <dbReference type="ARBA" id="ARBA00022723"/>
    </source>
</evidence>
<dbReference type="InterPro" id="IPR019832">
    <property type="entry name" value="Mn/Fe_SOD_C"/>
</dbReference>
<protein>
    <recommendedName>
        <fullName evidence="2 8">Superoxide dismutase</fullName>
        <ecNumber evidence="2 8">1.15.1.1</ecNumber>
    </recommendedName>
</protein>
<dbReference type="InterPro" id="IPR036324">
    <property type="entry name" value="Mn/Fe_SOD_N_sf"/>
</dbReference>